<dbReference type="Pfam" id="PF12222">
    <property type="entry name" value="PNGaseA"/>
    <property type="match status" value="1"/>
</dbReference>
<name>A0ABP0DSC3_9PEZI</name>
<dbReference type="Proteomes" id="UP001642502">
    <property type="component" value="Unassembled WGS sequence"/>
</dbReference>
<sequence length="685" mass="74029">MQQPAALLSEKERLATQGYELPGSRPAQPKRTWRKRALLALPSLGLILSVFLFTSAWRRHVYTPETRSTSFVKRADTGSATSTASSATASPTVLEVFMVDTPVLTPNGPTTDKALGPATADGAVTVTIMEHTFGNSYGQPFVGSYTPPSTPFNRVVMNFTVVSEGRQYDRLAVMYLNETEVWRTSTAEPSQPPGIRWEYLKDMTAYLALWREPQTVVFDLGNSLSSTRNGSYVTTMSLTFWQSDVVAPGGKGAAPPSDVIIPISKRNSDGSGAGMFSLPSDFANNTITNFPRNARRAVFSVSANGQSAEEFWWSNVLQSDTATFEATNGDMYGASPFREVQVLIDGQLAGVQWPFPVVYSGGIVPGLHRPILGIDVFNLREHEIDISPWLPVLCDGKPHTFSIQVLGLNDDGREVGTATLTPAIGASWYVTGKIFVWLEEDGTSITTGKPPVVLDRGVNVRTTQHVHQTAGANDTLTFTVSVAREFSVQGHLTSGGASRTVEWTQSLQYSNDDVTSGEGDNQINTILTQGSDRATGQPIGRPGSAPNDHAYEYFSQYAYPFTCNTTYGVSAQGNVSLWADLDQGMSLLVSGAGVFPTGLEAFSGLESGKSAVASKMETRNRGEAWYYATGDNKHAYSWGTVGQTMTFGGFSPEAAQDGTPDVPLYSRDVKAVNSTILYDNEVVMA</sequence>
<keyword evidence="1" id="KW-0472">Membrane</keyword>
<dbReference type="EMBL" id="CAWUON010000069">
    <property type="protein sequence ID" value="CAK7271194.1"/>
    <property type="molecule type" value="Genomic_DNA"/>
</dbReference>
<proteinExistence type="predicted"/>
<accession>A0ABP0DSC3</accession>
<feature type="transmembrane region" description="Helical" evidence="1">
    <location>
        <begin position="37"/>
        <end position="57"/>
    </location>
</feature>
<gene>
    <name evidence="3" type="ORF">SEPCBS119000_004476</name>
</gene>
<keyword evidence="4" id="KW-1185">Reference proteome</keyword>
<keyword evidence="1" id="KW-0812">Transmembrane</keyword>
<comment type="caution">
    <text evidence="3">The sequence shown here is derived from an EMBL/GenBank/DDBJ whole genome shotgun (WGS) entry which is preliminary data.</text>
</comment>
<evidence type="ECO:0000259" key="2">
    <source>
        <dbReference type="Pfam" id="PF12222"/>
    </source>
</evidence>
<evidence type="ECO:0000313" key="4">
    <source>
        <dbReference type="Proteomes" id="UP001642502"/>
    </source>
</evidence>
<organism evidence="3 4">
    <name type="scientific">Sporothrix epigloea</name>
    <dbReference type="NCBI Taxonomy" id="1892477"/>
    <lineage>
        <taxon>Eukaryota</taxon>
        <taxon>Fungi</taxon>
        <taxon>Dikarya</taxon>
        <taxon>Ascomycota</taxon>
        <taxon>Pezizomycotina</taxon>
        <taxon>Sordariomycetes</taxon>
        <taxon>Sordariomycetidae</taxon>
        <taxon>Ophiostomatales</taxon>
        <taxon>Ophiostomataceae</taxon>
        <taxon>Sporothrix</taxon>
    </lineage>
</organism>
<keyword evidence="1" id="KW-1133">Transmembrane helix</keyword>
<dbReference type="InterPro" id="IPR021102">
    <property type="entry name" value="PNGase_A"/>
</dbReference>
<dbReference type="InterPro" id="IPR056948">
    <property type="entry name" value="PNGaseA_N"/>
</dbReference>
<feature type="domain" description="Peptide N-acetyl-beta-D-glucosaminyl asparaginase amidase A N-terminal" evidence="2">
    <location>
        <begin position="120"/>
        <end position="444"/>
    </location>
</feature>
<evidence type="ECO:0000256" key="1">
    <source>
        <dbReference type="SAM" id="Phobius"/>
    </source>
</evidence>
<reference evidence="3 4" key="1">
    <citation type="submission" date="2024-01" db="EMBL/GenBank/DDBJ databases">
        <authorList>
            <person name="Allen C."/>
            <person name="Tagirdzhanova G."/>
        </authorList>
    </citation>
    <scope>NUCLEOTIDE SEQUENCE [LARGE SCALE GENOMIC DNA]</scope>
    <source>
        <strain evidence="3 4">CBS 119000</strain>
    </source>
</reference>
<dbReference type="Pfam" id="PF25156">
    <property type="entry name" value="PNGase_A_C"/>
    <property type="match status" value="1"/>
</dbReference>
<evidence type="ECO:0000313" key="3">
    <source>
        <dbReference type="EMBL" id="CAK7271194.1"/>
    </source>
</evidence>
<protein>
    <recommendedName>
        <fullName evidence="2">Peptide N-acetyl-beta-D-glucosaminyl asparaginase amidase A N-terminal domain-containing protein</fullName>
    </recommendedName>
</protein>
<dbReference type="PANTHER" id="PTHR31104">
    <property type="entry name" value="PEPTIDE-N4-(N-ACETYL-BETA-GLUCOSAMINYL)ASPARAGINE AMIDASE A PROTEIN"/>
    <property type="match status" value="1"/>
</dbReference>